<reference evidence="2 3" key="1">
    <citation type="journal article" date="2016" name="Nat. Commun.">
        <title>Thousands of microbial genomes shed light on interconnected biogeochemical processes in an aquifer system.</title>
        <authorList>
            <person name="Anantharaman K."/>
            <person name="Brown C.T."/>
            <person name="Hug L.A."/>
            <person name="Sharon I."/>
            <person name="Castelle C.J."/>
            <person name="Probst A.J."/>
            <person name="Thomas B.C."/>
            <person name="Singh A."/>
            <person name="Wilkins M.J."/>
            <person name="Karaoz U."/>
            <person name="Brodie E.L."/>
            <person name="Williams K.H."/>
            <person name="Hubbard S.S."/>
            <person name="Banfield J.F."/>
        </authorList>
    </citation>
    <scope>NUCLEOTIDE SEQUENCE [LARGE SCALE GENOMIC DNA]</scope>
</reference>
<name>A0A1G2MEQ2_9BACT</name>
<evidence type="ECO:0000313" key="2">
    <source>
        <dbReference type="EMBL" id="OHA22347.1"/>
    </source>
</evidence>
<dbReference type="Proteomes" id="UP000177130">
    <property type="component" value="Unassembled WGS sequence"/>
</dbReference>
<accession>A0A1G2MEQ2</accession>
<proteinExistence type="predicted"/>
<gene>
    <name evidence="2" type="ORF">A3C72_04685</name>
</gene>
<comment type="caution">
    <text evidence="2">The sequence shown here is derived from an EMBL/GenBank/DDBJ whole genome shotgun (WGS) entry which is preliminary data.</text>
</comment>
<dbReference type="STRING" id="1802306.A3C72_04685"/>
<protein>
    <submittedName>
        <fullName evidence="2">Uncharacterized protein</fullName>
    </submittedName>
</protein>
<sequence>MEKFPDIEIDDDNDNGGRRPIIEVETEIEEPPIIAEYVLTEARWKKILKDPEVKKGLAALGRTLANTGVTIADLVPGMGEAVSWSADALKVIGPALKKFGLPNLDITPSVSKKIAFGTEILELQTLGMATTHAVEAFLQFKRQDARLILDALKKIKETLAEEKMRYEENKSEIDQAIKVFSDDQNG</sequence>
<dbReference type="AlphaFoldDB" id="A0A1G2MEQ2"/>
<dbReference type="EMBL" id="MHRK01000054">
    <property type="protein sequence ID" value="OHA22347.1"/>
    <property type="molecule type" value="Genomic_DNA"/>
</dbReference>
<evidence type="ECO:0000313" key="3">
    <source>
        <dbReference type="Proteomes" id="UP000177130"/>
    </source>
</evidence>
<organism evidence="2 3">
    <name type="scientific">Candidatus Taylorbacteria bacterium RIFCSPHIGHO2_02_FULL_43_32b</name>
    <dbReference type="NCBI Taxonomy" id="1802306"/>
    <lineage>
        <taxon>Bacteria</taxon>
        <taxon>Candidatus Tayloriibacteriota</taxon>
    </lineage>
</organism>
<evidence type="ECO:0000256" key="1">
    <source>
        <dbReference type="SAM" id="Coils"/>
    </source>
</evidence>
<keyword evidence="1" id="KW-0175">Coiled coil</keyword>
<feature type="coiled-coil region" evidence="1">
    <location>
        <begin position="142"/>
        <end position="176"/>
    </location>
</feature>